<name>A0A077FHM3_9PSED</name>
<dbReference type="HOGENOM" id="CLU_024252_0_0_6"/>
<reference evidence="1 2" key="1">
    <citation type="submission" date="2014-07" db="EMBL/GenBank/DDBJ databases">
        <authorList>
            <person name="Lee K."/>
            <person name="Lim J.Y."/>
            <person name="Hwang I."/>
        </authorList>
    </citation>
    <scope>NUCLEOTIDE SEQUENCE [LARGE SCALE GENOMIC DNA]</scope>
    <source>
        <strain evidence="1 2">KL28</strain>
    </source>
</reference>
<dbReference type="eggNOG" id="COG0582">
    <property type="taxonomic scope" value="Bacteria"/>
</dbReference>
<protein>
    <submittedName>
        <fullName evidence="1">Site-specific recombinase, phage integrase family domain-containing protein</fullName>
    </submittedName>
</protein>
<organism evidence="1 2">
    <name type="scientific">Pseudomonas alkylphenolica</name>
    <dbReference type="NCBI Taxonomy" id="237609"/>
    <lineage>
        <taxon>Bacteria</taxon>
        <taxon>Pseudomonadati</taxon>
        <taxon>Pseudomonadota</taxon>
        <taxon>Gammaproteobacteria</taxon>
        <taxon>Pseudomonadales</taxon>
        <taxon>Pseudomonadaceae</taxon>
        <taxon>Pseudomonas</taxon>
    </lineage>
</organism>
<sequence>MDNLDFLKANIEYFDKHFGSEPTPFDSAPFLRDQFEAETWDLDFGLSEPMHIDFRILVETVPLTYCLDGDLCRLFKRWICAAGTNYNPMSTLSNSTMQRKVANTVGVIDWLLINNDSFRIHEHGLKLLNNNNLKGLLASCGRSPNLSTVVYEWPERLRSFLKDLVDSTSKIEIYQALEDHPILTEPWEELSQSILEIEDALRDDFPQREDICTVRAALWLAGFYICGPRSALTIDTTKIARILYVNTLGGIKHYPLPTFFVLKPRNYQVPEFSRVPVRARHASMTPPAIGAIISTFEVLRVLRQNSNLTPVSELEIPSSEYLEEQFNLSKVGRFTSLPVALTLKCLRDSIEFYLEYGKAIISSYLRLMESVVIMGIPYQSTRCESIEISRYLDEKLSALNVKVWNKQFSIHARKNDPNFKAKFDSLRSTPSLHELMQVLLGAIQVTLGVLQARRASELRKIIAGQCLSSDHRSLETVNRKTGLYGLNVKIVRPIPHIAADMIQSLETMQASLIKLGLLDRHREVLSGPLKNGRLENLHPHTSQLKFDIFCDYFQTPLDDRGRRFYLRNHQLRRFFAQVFFWHQTEKEDTLDVLRWVLGHGDSEMIYHYITESTPGQVLREVKAEWGARMLRAEPDKVSNLTIFIQKHYQMSDFAILPEEQIEEYLLYCISTGSVKIEPEFLTDSDGSHYRIIATIRDKGNNT</sequence>
<evidence type="ECO:0000313" key="1">
    <source>
        <dbReference type="EMBL" id="AIL63564.1"/>
    </source>
</evidence>
<dbReference type="AlphaFoldDB" id="A0A077FHM3"/>
<dbReference type="RefSeq" id="WP_157687066.1">
    <property type="nucleotide sequence ID" value="NZ_CP009048.1"/>
</dbReference>
<dbReference type="Proteomes" id="UP000028931">
    <property type="component" value="Chromosome"/>
</dbReference>
<dbReference type="EMBL" id="CP009048">
    <property type="protein sequence ID" value="AIL63564.1"/>
    <property type="molecule type" value="Genomic_DNA"/>
</dbReference>
<gene>
    <name evidence="1" type="ORF">PSAKL28_44210</name>
</gene>
<proteinExistence type="predicted"/>
<dbReference type="OrthoDB" id="8914001at2"/>
<accession>A0A077FHM3</accession>
<dbReference type="KEGG" id="palk:PSAKL28_44210"/>
<evidence type="ECO:0000313" key="2">
    <source>
        <dbReference type="Proteomes" id="UP000028931"/>
    </source>
</evidence>